<protein>
    <submittedName>
        <fullName evidence="14">Putative acyl-CoA desaturase</fullName>
    </submittedName>
</protein>
<evidence type="ECO:0000256" key="11">
    <source>
        <dbReference type="ARBA" id="ARBA00023160"/>
    </source>
</evidence>
<dbReference type="EMBL" id="PDCK01000040">
    <property type="protein sequence ID" value="PRQ52685.1"/>
    <property type="molecule type" value="Genomic_DNA"/>
</dbReference>
<evidence type="ECO:0000256" key="3">
    <source>
        <dbReference type="ARBA" id="ARBA00009295"/>
    </source>
</evidence>
<comment type="subcellular location">
    <subcellularLocation>
        <location evidence="1">Membrane</location>
        <topology evidence="1">Multi-pass membrane protein</topology>
    </subcellularLocation>
</comment>
<gene>
    <name evidence="14" type="ORF">RchiOBHm_Chr2g0158141</name>
</gene>
<organism evidence="14 15">
    <name type="scientific">Rosa chinensis</name>
    <name type="common">China rose</name>
    <dbReference type="NCBI Taxonomy" id="74649"/>
    <lineage>
        <taxon>Eukaryota</taxon>
        <taxon>Viridiplantae</taxon>
        <taxon>Streptophyta</taxon>
        <taxon>Embryophyta</taxon>
        <taxon>Tracheophyta</taxon>
        <taxon>Spermatophyta</taxon>
        <taxon>Magnoliopsida</taxon>
        <taxon>eudicotyledons</taxon>
        <taxon>Gunneridae</taxon>
        <taxon>Pentapetalae</taxon>
        <taxon>rosids</taxon>
        <taxon>fabids</taxon>
        <taxon>Rosales</taxon>
        <taxon>Rosaceae</taxon>
        <taxon>Rosoideae</taxon>
        <taxon>Rosoideae incertae sedis</taxon>
        <taxon>Rosa</taxon>
    </lineage>
</organism>
<evidence type="ECO:0000256" key="4">
    <source>
        <dbReference type="ARBA" id="ARBA00022516"/>
    </source>
</evidence>
<accession>A0A2P6S1Z5</accession>
<keyword evidence="10 13" id="KW-0472">Membrane</keyword>
<keyword evidence="4 12" id="KW-0444">Lipid biosynthesis</keyword>
<keyword evidence="8 12" id="KW-0560">Oxidoreductase</keyword>
<evidence type="ECO:0000313" key="15">
    <source>
        <dbReference type="Proteomes" id="UP000238479"/>
    </source>
</evidence>
<name>A0A2P6S1Z5_ROSCH</name>
<evidence type="ECO:0000313" key="14">
    <source>
        <dbReference type="EMBL" id="PRQ52685.1"/>
    </source>
</evidence>
<dbReference type="AlphaFoldDB" id="A0A2P6S1Z5"/>
<keyword evidence="9" id="KW-0443">Lipid metabolism</keyword>
<keyword evidence="15" id="KW-1185">Reference proteome</keyword>
<keyword evidence="5 12" id="KW-0812">Transmembrane</keyword>
<comment type="caution">
    <text evidence="14">The sequence shown here is derived from an EMBL/GenBank/DDBJ whole genome shotgun (WGS) entry which is preliminary data.</text>
</comment>
<evidence type="ECO:0000256" key="7">
    <source>
        <dbReference type="ARBA" id="ARBA00022989"/>
    </source>
</evidence>
<keyword evidence="6" id="KW-0276">Fatty acid metabolism</keyword>
<evidence type="ECO:0000256" key="2">
    <source>
        <dbReference type="ARBA" id="ARBA00005189"/>
    </source>
</evidence>
<proteinExistence type="inferred from homology"/>
<dbReference type="PANTHER" id="PTHR11351">
    <property type="entry name" value="ACYL-COA DESATURASE"/>
    <property type="match status" value="1"/>
</dbReference>
<comment type="cofactor">
    <cofactor evidence="12">
        <name>Fe(2+)</name>
        <dbReference type="ChEBI" id="CHEBI:29033"/>
    </cofactor>
</comment>
<evidence type="ECO:0000256" key="6">
    <source>
        <dbReference type="ARBA" id="ARBA00022832"/>
    </source>
</evidence>
<dbReference type="GO" id="GO:0042761">
    <property type="term" value="P:very long-chain fatty acid biosynthetic process"/>
    <property type="evidence" value="ECO:0007669"/>
    <property type="project" value="TreeGrafter"/>
</dbReference>
<feature type="transmembrane region" description="Helical" evidence="13">
    <location>
        <begin position="7"/>
        <end position="24"/>
    </location>
</feature>
<reference evidence="14 15" key="1">
    <citation type="journal article" date="2018" name="Nat. Genet.">
        <title>The Rosa genome provides new insights in the design of modern roses.</title>
        <authorList>
            <person name="Bendahmane M."/>
        </authorList>
    </citation>
    <scope>NUCLEOTIDE SEQUENCE [LARGE SCALE GENOMIC DNA]</scope>
    <source>
        <strain evidence="15">cv. Old Blush</strain>
    </source>
</reference>
<evidence type="ECO:0000256" key="10">
    <source>
        <dbReference type="ARBA" id="ARBA00023136"/>
    </source>
</evidence>
<dbReference type="Gramene" id="PRQ52685">
    <property type="protein sequence ID" value="PRQ52685"/>
    <property type="gene ID" value="RchiOBHm_Chr2g0158141"/>
</dbReference>
<dbReference type="CDD" id="cd03505">
    <property type="entry name" value="Delta9-FADS-like"/>
    <property type="match status" value="1"/>
</dbReference>
<evidence type="ECO:0000256" key="1">
    <source>
        <dbReference type="ARBA" id="ARBA00004141"/>
    </source>
</evidence>
<comment type="similarity">
    <text evidence="3 12">Belongs to the fatty acid desaturase type 1 family.</text>
</comment>
<dbReference type="PANTHER" id="PTHR11351:SF31">
    <property type="entry name" value="DESATURASE 1, ISOFORM A-RELATED"/>
    <property type="match status" value="1"/>
</dbReference>
<dbReference type="GO" id="GO:0005789">
    <property type="term" value="C:endoplasmic reticulum membrane"/>
    <property type="evidence" value="ECO:0007669"/>
    <property type="project" value="TreeGrafter"/>
</dbReference>
<keyword evidence="7 13" id="KW-1133">Transmembrane helix</keyword>
<keyword evidence="11 12" id="KW-0275">Fatty acid biosynthesis</keyword>
<dbReference type="InterPro" id="IPR015876">
    <property type="entry name" value="Acyl-CoA_DS"/>
</dbReference>
<comment type="pathway">
    <text evidence="2">Lipid metabolism.</text>
</comment>
<evidence type="ECO:0000256" key="12">
    <source>
        <dbReference type="RuleBase" id="RU000581"/>
    </source>
</evidence>
<evidence type="ECO:0000256" key="13">
    <source>
        <dbReference type="SAM" id="Phobius"/>
    </source>
</evidence>
<comment type="domain">
    <text evidence="12">The histidine box domains are involved in binding the catalytic metal ions.</text>
</comment>
<sequence>MGASNTKLFFLAIHCLALLGPFYFKWSAFWLAVGLYFVTGVGITLSFHRNLAHHSFKLPRWLEYSFAYRAVLSLQMVKKNPLIILAFDSIVGDALKGFWYSHFGWIVDYHSRFGTPDAREFKNVGDLKKQWYYRFLHYTYPCHSVALGILLYAGGRLPFLVWGMGVRTVFFLRITFSINSICHIWGKASMEYWLLGLLAHGEGWHNNHHAFEYSARQGLEWWEIDTTWYIISFLEAIGLATDVKLPTEAHKRRKAFCKNSNIELFYLIRKSSKSIGVVYAAMYKKCNE</sequence>
<evidence type="ECO:0000256" key="9">
    <source>
        <dbReference type="ARBA" id="ARBA00023098"/>
    </source>
</evidence>
<dbReference type="PRINTS" id="PR00075">
    <property type="entry name" value="FACDDSATRASE"/>
</dbReference>
<evidence type="ECO:0000256" key="5">
    <source>
        <dbReference type="ARBA" id="ARBA00022692"/>
    </source>
</evidence>
<dbReference type="Proteomes" id="UP000238479">
    <property type="component" value="Chromosome 2"/>
</dbReference>
<evidence type="ECO:0000256" key="8">
    <source>
        <dbReference type="ARBA" id="ARBA00023002"/>
    </source>
</evidence>
<feature type="transmembrane region" description="Helical" evidence="13">
    <location>
        <begin position="30"/>
        <end position="47"/>
    </location>
</feature>
<dbReference type="GO" id="GO:0016717">
    <property type="term" value="F:oxidoreductase activity, acting on paired donors, with oxidation of a pair of donors resulting in the reduction of molecular oxygen to two molecules of water"/>
    <property type="evidence" value="ECO:0007669"/>
    <property type="project" value="InterPro"/>
</dbReference>